<dbReference type="EMBL" id="CP009761">
    <property type="protein sequence ID" value="AIZ35916.1"/>
    <property type="molecule type" value="Genomic_DNA"/>
</dbReference>
<feature type="transmembrane region" description="Helical" evidence="12">
    <location>
        <begin position="38"/>
        <end position="60"/>
    </location>
</feature>
<keyword evidence="11" id="KW-0175">Coiled coil</keyword>
<evidence type="ECO:0000256" key="12">
    <source>
        <dbReference type="SAM" id="Phobius"/>
    </source>
</evidence>
<dbReference type="STRING" id="33033.NW74_00255"/>
<accession>A0A0B4RZR8</accession>
<comment type="catalytic activity">
    <reaction evidence="1">
        <text>ATP + protein L-histidine = ADP + protein N-phospho-L-histidine.</text>
        <dbReference type="EC" id="2.7.13.3"/>
    </reaction>
</comment>
<dbReference type="PANTHER" id="PTHR45453:SF2">
    <property type="entry name" value="HISTIDINE KINASE"/>
    <property type="match status" value="1"/>
</dbReference>
<evidence type="ECO:0000313" key="15">
    <source>
        <dbReference type="Proteomes" id="UP000031386"/>
    </source>
</evidence>
<dbReference type="InterPro" id="IPR004358">
    <property type="entry name" value="Sig_transdc_His_kin-like_C"/>
</dbReference>
<evidence type="ECO:0000256" key="2">
    <source>
        <dbReference type="ARBA" id="ARBA00004651"/>
    </source>
</evidence>
<keyword evidence="8 12" id="KW-1133">Transmembrane helix</keyword>
<evidence type="ECO:0000256" key="5">
    <source>
        <dbReference type="ARBA" id="ARBA00022679"/>
    </source>
</evidence>
<evidence type="ECO:0000256" key="9">
    <source>
        <dbReference type="ARBA" id="ARBA00023012"/>
    </source>
</evidence>
<dbReference type="RefSeq" id="WP_041953193.1">
    <property type="nucleotide sequence ID" value="NZ_CP009761.1"/>
</dbReference>
<dbReference type="EC" id="2.7.13.3" evidence="3"/>
<keyword evidence="9" id="KW-0902">Two-component regulatory system</keyword>
<feature type="coiled-coil region" evidence="11">
    <location>
        <begin position="57"/>
        <end position="91"/>
    </location>
</feature>
<feature type="domain" description="Histidine kinase" evidence="13">
    <location>
        <begin position="98"/>
        <end position="300"/>
    </location>
</feature>
<reference evidence="14 15" key="1">
    <citation type="submission" date="2014-10" db="EMBL/GenBank/DDBJ databases">
        <title>Complete genome sequence of Parvimonas micra KCOM 1535 (= ChDC B708).</title>
        <authorList>
            <person name="Kook J.-K."/>
            <person name="Park S.-N."/>
            <person name="Lim Y.K."/>
            <person name="Roh H."/>
        </authorList>
    </citation>
    <scope>NUCLEOTIDE SEQUENCE [LARGE SCALE GENOMIC DNA]</scope>
    <source>
        <strain evidence="15">KCOM 1535 / ChDC B708</strain>
    </source>
</reference>
<evidence type="ECO:0000256" key="10">
    <source>
        <dbReference type="ARBA" id="ARBA00023136"/>
    </source>
</evidence>
<feature type="transmembrane region" description="Helical" evidence="12">
    <location>
        <begin position="12"/>
        <end position="32"/>
    </location>
</feature>
<keyword evidence="7 14" id="KW-0418">Kinase</keyword>
<sequence length="300" mass="34972">MDKFKNYISKILPITVVTFFILSVFWVVFLLMNLSFESYFLAFEIVLFFYMVYLVFMAFLNKKEEKLKNQIQELEEANLNLRNDFLAKEKELQEYFLIWIHQIKTPITAGKLICDSDIENENIKNIKKELIYIEDYTNMALSYLKMANHNTDMDISLVNLDDIIKPLIKKYAILFISNNIKLEYEKLNVKVITDSKWCMVVIEQLLSNAIKYTKNGIVSISFNEKENYLEIKDNGIGIKDSDLPKIFDKGYSGFNGRQNQKSTGIGLFLVKQILDKLGQKVKLESKLGEGTSVKVYFNID</sequence>
<dbReference type="InterPro" id="IPR036890">
    <property type="entry name" value="HATPase_C_sf"/>
</dbReference>
<dbReference type="InterPro" id="IPR003594">
    <property type="entry name" value="HATPase_dom"/>
</dbReference>
<dbReference type="PROSITE" id="PS50109">
    <property type="entry name" value="HIS_KIN"/>
    <property type="match status" value="1"/>
</dbReference>
<gene>
    <name evidence="14" type="primary">nsaS</name>
    <name evidence="14" type="ORF">NW74_00255</name>
</gene>
<keyword evidence="10 12" id="KW-0472">Membrane</keyword>
<evidence type="ECO:0000256" key="6">
    <source>
        <dbReference type="ARBA" id="ARBA00022692"/>
    </source>
</evidence>
<dbReference type="SMART" id="SM00387">
    <property type="entry name" value="HATPase_c"/>
    <property type="match status" value="1"/>
</dbReference>
<evidence type="ECO:0000256" key="4">
    <source>
        <dbReference type="ARBA" id="ARBA00022475"/>
    </source>
</evidence>
<protein>
    <recommendedName>
        <fullName evidence="3">histidine kinase</fullName>
        <ecNumber evidence="3">2.7.13.3</ecNumber>
    </recommendedName>
</protein>
<dbReference type="PANTHER" id="PTHR45453">
    <property type="entry name" value="PHOSPHATE REGULON SENSOR PROTEIN PHOR"/>
    <property type="match status" value="1"/>
</dbReference>
<evidence type="ECO:0000259" key="13">
    <source>
        <dbReference type="PROSITE" id="PS50109"/>
    </source>
</evidence>
<evidence type="ECO:0000313" key="14">
    <source>
        <dbReference type="EMBL" id="AIZ35916.1"/>
    </source>
</evidence>
<dbReference type="KEGG" id="pmic:NW74_00255"/>
<dbReference type="GO" id="GO:0000155">
    <property type="term" value="F:phosphorelay sensor kinase activity"/>
    <property type="evidence" value="ECO:0007669"/>
    <property type="project" value="TreeGrafter"/>
</dbReference>
<evidence type="ECO:0000256" key="7">
    <source>
        <dbReference type="ARBA" id="ARBA00022777"/>
    </source>
</evidence>
<dbReference type="GO" id="GO:0004721">
    <property type="term" value="F:phosphoprotein phosphatase activity"/>
    <property type="evidence" value="ECO:0007669"/>
    <property type="project" value="TreeGrafter"/>
</dbReference>
<evidence type="ECO:0000256" key="8">
    <source>
        <dbReference type="ARBA" id="ARBA00022989"/>
    </source>
</evidence>
<evidence type="ECO:0000256" key="3">
    <source>
        <dbReference type="ARBA" id="ARBA00012438"/>
    </source>
</evidence>
<keyword evidence="15" id="KW-1185">Reference proteome</keyword>
<dbReference type="GO" id="GO:0005886">
    <property type="term" value="C:plasma membrane"/>
    <property type="evidence" value="ECO:0007669"/>
    <property type="project" value="UniProtKB-SubCell"/>
</dbReference>
<comment type="subcellular location">
    <subcellularLocation>
        <location evidence="2">Cell membrane</location>
        <topology evidence="2">Multi-pass membrane protein</topology>
    </subcellularLocation>
</comment>
<dbReference type="PRINTS" id="PR00344">
    <property type="entry name" value="BCTRLSENSOR"/>
</dbReference>
<evidence type="ECO:0000256" key="11">
    <source>
        <dbReference type="SAM" id="Coils"/>
    </source>
</evidence>
<proteinExistence type="predicted"/>
<organism evidence="14 15">
    <name type="scientific">Parvimonas micra</name>
    <dbReference type="NCBI Taxonomy" id="33033"/>
    <lineage>
        <taxon>Bacteria</taxon>
        <taxon>Bacillati</taxon>
        <taxon>Bacillota</taxon>
        <taxon>Tissierellia</taxon>
        <taxon>Tissierellales</taxon>
        <taxon>Peptoniphilaceae</taxon>
        <taxon>Parvimonas</taxon>
    </lineage>
</organism>
<dbReference type="InterPro" id="IPR050351">
    <property type="entry name" value="BphY/WalK/GraS-like"/>
</dbReference>
<name>A0A0B4RZR8_9FIRM</name>
<dbReference type="Gene3D" id="3.30.565.10">
    <property type="entry name" value="Histidine kinase-like ATPase, C-terminal domain"/>
    <property type="match status" value="1"/>
</dbReference>
<dbReference type="InterPro" id="IPR005467">
    <property type="entry name" value="His_kinase_dom"/>
</dbReference>
<evidence type="ECO:0000256" key="1">
    <source>
        <dbReference type="ARBA" id="ARBA00000085"/>
    </source>
</evidence>
<dbReference type="OrthoDB" id="9780487at2"/>
<keyword evidence="4" id="KW-1003">Cell membrane</keyword>
<dbReference type="SUPFAM" id="SSF55874">
    <property type="entry name" value="ATPase domain of HSP90 chaperone/DNA topoisomerase II/histidine kinase"/>
    <property type="match status" value="1"/>
</dbReference>
<dbReference type="Pfam" id="PF02518">
    <property type="entry name" value="HATPase_c"/>
    <property type="match status" value="1"/>
</dbReference>
<dbReference type="GO" id="GO:0016036">
    <property type="term" value="P:cellular response to phosphate starvation"/>
    <property type="evidence" value="ECO:0007669"/>
    <property type="project" value="TreeGrafter"/>
</dbReference>
<keyword evidence="5" id="KW-0808">Transferase</keyword>
<dbReference type="Proteomes" id="UP000031386">
    <property type="component" value="Chromosome"/>
</dbReference>
<dbReference type="AlphaFoldDB" id="A0A0B4RZR8"/>
<keyword evidence="6 12" id="KW-0812">Transmembrane</keyword>